<dbReference type="Proteomes" id="UP000179441">
    <property type="component" value="Unassembled WGS sequence"/>
</dbReference>
<dbReference type="RefSeq" id="WP_070952842.1">
    <property type="nucleotide sequence ID" value="NZ_MLIS01000004.1"/>
</dbReference>
<evidence type="ECO:0000313" key="2">
    <source>
        <dbReference type="Proteomes" id="UP000179441"/>
    </source>
</evidence>
<reference evidence="1 2" key="1">
    <citation type="submission" date="2016-10" db="EMBL/GenBank/DDBJ databases">
        <title>Evaluation of Human, Veterinary and Environmental Mycobacterium chelonae Isolates by Core Genome Phylogenomic Analysis, Targeted Gene Comparison, and Anti-microbial Susceptibility Patterns: A Tale of Mistaken Identities.</title>
        <authorList>
            <person name="Fogelson S.B."/>
            <person name="Camus A.C."/>
            <person name="Lorenz W."/>
            <person name="Vasireddy R."/>
            <person name="Vasireddy S."/>
            <person name="Smith T."/>
            <person name="Brown-Elliott B.A."/>
            <person name="Wallace R.J.Jr."/>
            <person name="Hasan N.A."/>
            <person name="Reischl U."/>
            <person name="Sanchez S."/>
        </authorList>
    </citation>
    <scope>NUCLEOTIDE SEQUENCE [LARGE SCALE GENOMIC DNA]</scope>
    <source>
        <strain evidence="1 2">15518</strain>
    </source>
</reference>
<comment type="caution">
    <text evidence="1">The sequence shown here is derived from an EMBL/GenBank/DDBJ whole genome shotgun (WGS) entry which is preliminary data.</text>
</comment>
<sequence length="374" mass="41713">MTVYISTAIVLRWLEEPASRDFPLNELVLCTSMTGNEFFATGQAVTDHVLPRLAKAGVRFVQVARSQRKTTIAGDGVVVLDDSTRPEHLHLAGAYTLGDEMHAAGTLPQLGGLRACSLHAKASCLEPVIARLTRGQPYRHVIGYELGEQGRALKDQRYNTSQRTGWYPLIDWQWTRQTCQEYLTAVTGHTWEKSACGFCCFSFATERGRRTQIERYRQEPNVGAYAMFLEFIARSLNSAQTLIAGSSLADLVATAGLPQVQAAYERMLDNHDFALYEVRRLTRSARNGGRSFVARSVRCLHTGTRSQIHRELVGQPGRLTADPDGIPRRVLRTRPDDGVDHFYVSAPAGVDDKQRPSFEQWWNEATGAALFPTL</sequence>
<evidence type="ECO:0000313" key="1">
    <source>
        <dbReference type="EMBL" id="OHU76147.1"/>
    </source>
</evidence>
<protein>
    <submittedName>
        <fullName evidence="1">Uncharacterized protein</fullName>
    </submittedName>
</protein>
<dbReference type="AlphaFoldDB" id="A0A1S1M0C6"/>
<organism evidence="1 2">
    <name type="scientific">Mycobacteroides chelonae</name>
    <name type="common">Mycobacterium chelonae</name>
    <dbReference type="NCBI Taxonomy" id="1774"/>
    <lineage>
        <taxon>Bacteria</taxon>
        <taxon>Bacillati</taxon>
        <taxon>Actinomycetota</taxon>
        <taxon>Actinomycetes</taxon>
        <taxon>Mycobacteriales</taxon>
        <taxon>Mycobacteriaceae</taxon>
        <taxon>Mycobacteroides</taxon>
    </lineage>
</organism>
<gene>
    <name evidence="1" type="ORF">BKG84_24985</name>
</gene>
<proteinExistence type="predicted"/>
<keyword evidence="2" id="KW-1185">Reference proteome</keyword>
<dbReference type="EMBL" id="MLIS01000004">
    <property type="protein sequence ID" value="OHU76147.1"/>
    <property type="molecule type" value="Genomic_DNA"/>
</dbReference>
<accession>A0A1S1M0C6</accession>
<name>A0A1S1M0C6_MYCCH</name>